<organism evidence="4 5">
    <name type="scientific">Stappia sediminis</name>
    <dbReference type="NCBI Taxonomy" id="2692190"/>
    <lineage>
        <taxon>Bacteria</taxon>
        <taxon>Pseudomonadati</taxon>
        <taxon>Pseudomonadota</taxon>
        <taxon>Alphaproteobacteria</taxon>
        <taxon>Hyphomicrobiales</taxon>
        <taxon>Stappiaceae</taxon>
        <taxon>Stappia</taxon>
    </lineage>
</organism>
<accession>A0A7X3LSM6</accession>
<evidence type="ECO:0000313" key="4">
    <source>
        <dbReference type="EMBL" id="MXN64372.1"/>
    </source>
</evidence>
<dbReference type="FunFam" id="1.25.40.340:FF:000002">
    <property type="entry name" value="Dihydroxyacetone kinase, L subunit"/>
    <property type="match status" value="1"/>
</dbReference>
<name>A0A7X3LSM6_9HYPH</name>
<dbReference type="GO" id="GO:0004371">
    <property type="term" value="F:glycerone kinase activity"/>
    <property type="evidence" value="ECO:0007669"/>
    <property type="project" value="InterPro"/>
</dbReference>
<dbReference type="EMBL" id="WUMV01000002">
    <property type="protein sequence ID" value="MXN64372.1"/>
    <property type="molecule type" value="Genomic_DNA"/>
</dbReference>
<keyword evidence="2 4" id="KW-0418">Kinase</keyword>
<protein>
    <submittedName>
        <fullName evidence="4">Dihydroxyacetone kinase subunit L</fullName>
    </submittedName>
</protein>
<sequence length="201" mass="20727">MTSDVLIARLIDLIGDRIEAHASELTELDQAIGDGDHGDNMRRGFKAVSGEKEALANMPFGEALKKAGMTLVMNVGGASGPLYGSAFMAMGKSAEAMPGSRVEAARLLEAGIEAVKSRGKSDVGAKTMLDALVPVLKSIEAGADIAAVRKAADAAVEATKPMLATKGRAAFLGERSIGHIDPGARSSALIVHAVCDALEEK</sequence>
<keyword evidence="5" id="KW-1185">Reference proteome</keyword>
<reference evidence="4 5" key="1">
    <citation type="submission" date="2019-12" db="EMBL/GenBank/DDBJ databases">
        <authorList>
            <person name="Li M."/>
        </authorList>
    </citation>
    <scope>NUCLEOTIDE SEQUENCE [LARGE SCALE GENOMIC DNA]</scope>
    <source>
        <strain evidence="4 5">GBMRC 2046</strain>
    </source>
</reference>
<dbReference type="InterPro" id="IPR012737">
    <property type="entry name" value="DhaK_L_YcgS"/>
</dbReference>
<dbReference type="Proteomes" id="UP000433101">
    <property type="component" value="Unassembled WGS sequence"/>
</dbReference>
<dbReference type="NCBIfam" id="TIGR02365">
    <property type="entry name" value="dha_L_ycgS"/>
    <property type="match status" value="1"/>
</dbReference>
<evidence type="ECO:0000256" key="1">
    <source>
        <dbReference type="ARBA" id="ARBA00022679"/>
    </source>
</evidence>
<dbReference type="GO" id="GO:0005829">
    <property type="term" value="C:cytosol"/>
    <property type="evidence" value="ECO:0007669"/>
    <property type="project" value="TreeGrafter"/>
</dbReference>
<dbReference type="Pfam" id="PF02734">
    <property type="entry name" value="Dak2"/>
    <property type="match status" value="1"/>
</dbReference>
<dbReference type="InterPro" id="IPR036117">
    <property type="entry name" value="DhaL_dom_sf"/>
</dbReference>
<dbReference type="AlphaFoldDB" id="A0A7X3LSM6"/>
<dbReference type="PANTHER" id="PTHR28629:SF4">
    <property type="entry name" value="TRIOKINASE_FMN CYCLASE"/>
    <property type="match status" value="1"/>
</dbReference>
<dbReference type="InterPro" id="IPR050861">
    <property type="entry name" value="Dihydroxyacetone_Kinase"/>
</dbReference>
<evidence type="ECO:0000259" key="3">
    <source>
        <dbReference type="PROSITE" id="PS51480"/>
    </source>
</evidence>
<dbReference type="GO" id="GO:0019563">
    <property type="term" value="P:glycerol catabolic process"/>
    <property type="evidence" value="ECO:0007669"/>
    <property type="project" value="TreeGrafter"/>
</dbReference>
<evidence type="ECO:0000256" key="2">
    <source>
        <dbReference type="ARBA" id="ARBA00022777"/>
    </source>
</evidence>
<dbReference type="PROSITE" id="PS51480">
    <property type="entry name" value="DHAL"/>
    <property type="match status" value="1"/>
</dbReference>
<comment type="caution">
    <text evidence="4">The sequence shown here is derived from an EMBL/GenBank/DDBJ whole genome shotgun (WGS) entry which is preliminary data.</text>
</comment>
<dbReference type="SUPFAM" id="SSF101473">
    <property type="entry name" value="DhaL-like"/>
    <property type="match status" value="1"/>
</dbReference>
<gene>
    <name evidence="4" type="primary">dhaL</name>
    <name evidence="4" type="ORF">GR183_05605</name>
</gene>
<dbReference type="RefSeq" id="WP_160774600.1">
    <property type="nucleotide sequence ID" value="NZ_WUMV01000002.1"/>
</dbReference>
<dbReference type="Gene3D" id="1.25.40.340">
    <property type="match status" value="1"/>
</dbReference>
<dbReference type="InterPro" id="IPR004007">
    <property type="entry name" value="DhaL_dom"/>
</dbReference>
<dbReference type="SMART" id="SM01120">
    <property type="entry name" value="Dak2"/>
    <property type="match status" value="1"/>
</dbReference>
<keyword evidence="1" id="KW-0808">Transferase</keyword>
<proteinExistence type="predicted"/>
<evidence type="ECO:0000313" key="5">
    <source>
        <dbReference type="Proteomes" id="UP000433101"/>
    </source>
</evidence>
<feature type="domain" description="DhaL" evidence="3">
    <location>
        <begin position="5"/>
        <end position="196"/>
    </location>
</feature>
<dbReference type="PANTHER" id="PTHR28629">
    <property type="entry name" value="TRIOKINASE/FMN CYCLASE"/>
    <property type="match status" value="1"/>
</dbReference>